<reference evidence="1 2" key="1">
    <citation type="journal article" date="2011" name="Stand. Genomic Sci.">
        <title>Complete genome sequence of Haliscomenobacter hydrossis type strain (O).</title>
        <authorList>
            <consortium name="US DOE Joint Genome Institute (JGI-PGF)"/>
            <person name="Daligault H."/>
            <person name="Lapidus A."/>
            <person name="Zeytun A."/>
            <person name="Nolan M."/>
            <person name="Lucas S."/>
            <person name="Del Rio T.G."/>
            <person name="Tice H."/>
            <person name="Cheng J.F."/>
            <person name="Tapia R."/>
            <person name="Han C."/>
            <person name="Goodwin L."/>
            <person name="Pitluck S."/>
            <person name="Liolios K."/>
            <person name="Pagani I."/>
            <person name="Ivanova N."/>
            <person name="Huntemann M."/>
            <person name="Mavromatis K."/>
            <person name="Mikhailova N."/>
            <person name="Pati A."/>
            <person name="Chen A."/>
            <person name="Palaniappan K."/>
            <person name="Land M."/>
            <person name="Hauser L."/>
            <person name="Brambilla E.M."/>
            <person name="Rohde M."/>
            <person name="Verbarg S."/>
            <person name="Goker M."/>
            <person name="Bristow J."/>
            <person name="Eisen J.A."/>
            <person name="Markowitz V."/>
            <person name="Hugenholtz P."/>
            <person name="Kyrpides N.C."/>
            <person name="Klenk H.P."/>
            <person name="Woyke T."/>
        </authorList>
    </citation>
    <scope>NUCLEOTIDE SEQUENCE [LARGE SCALE GENOMIC DNA]</scope>
    <source>
        <strain evidence="2">ATCC 27775 / DSM 1100 / LMG 10767 / O</strain>
    </source>
</reference>
<dbReference type="KEGG" id="hhy:Halhy_5270"/>
<dbReference type="EMBL" id="CP002691">
    <property type="protein sequence ID" value="AEE53095.1"/>
    <property type="molecule type" value="Genomic_DNA"/>
</dbReference>
<reference key="2">
    <citation type="submission" date="2011-04" db="EMBL/GenBank/DDBJ databases">
        <title>Complete sequence of chromosome of Haliscomenobacter hydrossis DSM 1100.</title>
        <authorList>
            <consortium name="US DOE Joint Genome Institute (JGI-PGF)"/>
            <person name="Lucas S."/>
            <person name="Han J."/>
            <person name="Lapidus A."/>
            <person name="Bruce D."/>
            <person name="Goodwin L."/>
            <person name="Pitluck S."/>
            <person name="Peters L."/>
            <person name="Kyrpides N."/>
            <person name="Mavromatis K."/>
            <person name="Ivanova N."/>
            <person name="Ovchinnikova G."/>
            <person name="Pagani I."/>
            <person name="Daligault H."/>
            <person name="Detter J.C."/>
            <person name="Han C."/>
            <person name="Land M."/>
            <person name="Hauser L."/>
            <person name="Markowitz V."/>
            <person name="Cheng J.-F."/>
            <person name="Hugenholtz P."/>
            <person name="Woyke T."/>
            <person name="Wu D."/>
            <person name="Verbarg S."/>
            <person name="Frueling A."/>
            <person name="Brambilla E."/>
            <person name="Klenk H.-P."/>
            <person name="Eisen J.A."/>
        </authorList>
    </citation>
    <scope>NUCLEOTIDE SEQUENCE</scope>
    <source>
        <strain>DSM 1100</strain>
    </source>
</reference>
<accession>F4L635</accession>
<dbReference type="HOGENOM" id="CLU_3168748_0_0_10"/>
<dbReference type="STRING" id="760192.Halhy_5270"/>
<dbReference type="Proteomes" id="UP000008461">
    <property type="component" value="Chromosome"/>
</dbReference>
<sequence>MKTRSLNLKFFNALKRDKVQLRNGITLVNVSSELTSNIVRLLRSRNH</sequence>
<evidence type="ECO:0000313" key="2">
    <source>
        <dbReference type="Proteomes" id="UP000008461"/>
    </source>
</evidence>
<name>F4L635_HALH1</name>
<dbReference type="AlphaFoldDB" id="F4L635"/>
<evidence type="ECO:0000313" key="1">
    <source>
        <dbReference type="EMBL" id="AEE53095.1"/>
    </source>
</evidence>
<proteinExistence type="predicted"/>
<organism evidence="1 2">
    <name type="scientific">Haliscomenobacter hydrossis (strain ATCC 27775 / DSM 1100 / LMG 10767 / O)</name>
    <dbReference type="NCBI Taxonomy" id="760192"/>
    <lineage>
        <taxon>Bacteria</taxon>
        <taxon>Pseudomonadati</taxon>
        <taxon>Bacteroidota</taxon>
        <taxon>Saprospiria</taxon>
        <taxon>Saprospirales</taxon>
        <taxon>Haliscomenobacteraceae</taxon>
        <taxon>Haliscomenobacter</taxon>
    </lineage>
</organism>
<protein>
    <submittedName>
        <fullName evidence="1">Uncharacterized protein</fullName>
    </submittedName>
</protein>
<gene>
    <name evidence="1" type="ordered locus">Halhy_5270</name>
</gene>
<keyword evidence="2" id="KW-1185">Reference proteome</keyword>